<proteinExistence type="predicted"/>
<gene>
    <name evidence="2" type="ORF">B0J13DRAFT_608170</name>
</gene>
<dbReference type="Proteomes" id="UP000717696">
    <property type="component" value="Unassembled WGS sequence"/>
</dbReference>
<organism evidence="2 3">
    <name type="scientific">Dactylonectria estremocensis</name>
    <dbReference type="NCBI Taxonomy" id="1079267"/>
    <lineage>
        <taxon>Eukaryota</taxon>
        <taxon>Fungi</taxon>
        <taxon>Dikarya</taxon>
        <taxon>Ascomycota</taxon>
        <taxon>Pezizomycotina</taxon>
        <taxon>Sordariomycetes</taxon>
        <taxon>Hypocreomycetidae</taxon>
        <taxon>Hypocreales</taxon>
        <taxon>Nectriaceae</taxon>
        <taxon>Dactylonectria</taxon>
    </lineage>
</organism>
<dbReference type="EMBL" id="JAGMUU010000011">
    <property type="protein sequence ID" value="KAH7142927.1"/>
    <property type="molecule type" value="Genomic_DNA"/>
</dbReference>
<comment type="caution">
    <text evidence="2">The sequence shown here is derived from an EMBL/GenBank/DDBJ whole genome shotgun (WGS) entry which is preliminary data.</text>
</comment>
<keyword evidence="3" id="KW-1185">Reference proteome</keyword>
<protein>
    <submittedName>
        <fullName evidence="2">Uncharacterized protein</fullName>
    </submittedName>
</protein>
<evidence type="ECO:0000313" key="3">
    <source>
        <dbReference type="Proteomes" id="UP000717696"/>
    </source>
</evidence>
<feature type="non-terminal residue" evidence="2">
    <location>
        <position position="269"/>
    </location>
</feature>
<reference evidence="2" key="1">
    <citation type="journal article" date="2021" name="Nat. Commun.">
        <title>Genetic determinants of endophytism in the Arabidopsis root mycobiome.</title>
        <authorList>
            <person name="Mesny F."/>
            <person name="Miyauchi S."/>
            <person name="Thiergart T."/>
            <person name="Pickel B."/>
            <person name="Atanasova L."/>
            <person name="Karlsson M."/>
            <person name="Huettel B."/>
            <person name="Barry K.W."/>
            <person name="Haridas S."/>
            <person name="Chen C."/>
            <person name="Bauer D."/>
            <person name="Andreopoulos W."/>
            <person name="Pangilinan J."/>
            <person name="LaButti K."/>
            <person name="Riley R."/>
            <person name="Lipzen A."/>
            <person name="Clum A."/>
            <person name="Drula E."/>
            <person name="Henrissat B."/>
            <person name="Kohler A."/>
            <person name="Grigoriev I.V."/>
            <person name="Martin F.M."/>
            <person name="Hacquard S."/>
        </authorList>
    </citation>
    <scope>NUCLEOTIDE SEQUENCE</scope>
    <source>
        <strain evidence="2">MPI-CAGE-AT-0021</strain>
    </source>
</reference>
<sequence length="269" mass="29919">MKVVDCETNIVLNLQRIAFIMAQHDVSNGDKTAEFPNDVSSKNYVEKQAADADQAEKAAKALQNDLQELNRLREENPKLKAGVLGLNDRRMIDGQTIENLRGQLETLRQKYDKAVTKLPPDNNLDPECHGRFAQIFLLRPPHVAIDLGHDSGKRAHGYGAHFQNGNQILKLEKVDPNDRESAWVISCPNGNENRYLEPSQVVLHDYLCNPLRRVGSDDPGLQEWKIGRIPSKEGFMLQNVKKGGVIDIPGSGNGSGGYVMGESERGEDI</sequence>
<evidence type="ECO:0000313" key="2">
    <source>
        <dbReference type="EMBL" id="KAH7142927.1"/>
    </source>
</evidence>
<dbReference type="AlphaFoldDB" id="A0A9P9ERR3"/>
<accession>A0A9P9ERR3</accession>
<feature type="coiled-coil region" evidence="1">
    <location>
        <begin position="45"/>
        <end position="117"/>
    </location>
</feature>
<keyword evidence="1" id="KW-0175">Coiled coil</keyword>
<name>A0A9P9ERR3_9HYPO</name>
<evidence type="ECO:0000256" key="1">
    <source>
        <dbReference type="SAM" id="Coils"/>
    </source>
</evidence>